<accession>A0ABP0RLY2</accession>
<proteinExistence type="predicted"/>
<sequence>MAYQAKKAEGNGEEGAVKAFQLAMQDDYTAKSEICRFCELNPPDSRYARKNFIDWAAFKQKHGKRTEIIDRSKCKPMWEGEFMQWATGEKALSKSEAEAWWKDFLNDPRIERDNDGFKGSALQLQSVEAYENLKASWQSVSSSATALFSSVAKVASDVAEHVKTRAKSAADEIRSRVKPVVQDPVFLIENLKDVTLPAKEVKGVGEIPGWVQPWFIKDWQPGMDCLNDAALKKSLDTFAAQYRKLGDPSGRHQYNFNSAQAMVDSMFKQVTPPSVLDLEADEIPNGGKFMGAKWFYGFDPGMNFLGLLPNGASQIRIHARGEVNITMFSVHQFVEKILRVNNDACPYTKALALVQKWTDKDVETARNSNGLTIYHHKLVANEVLFIPDGFLCIETCDPGSSEVYGMRKSFFCIEPESLQNYRAVVELFKNDGREVGQMEAVEQSLDKHVAAAAKKQPAVSPGAKKAGPATQP</sequence>
<dbReference type="Proteomes" id="UP001642464">
    <property type="component" value="Unassembled WGS sequence"/>
</dbReference>
<evidence type="ECO:0000256" key="1">
    <source>
        <dbReference type="SAM" id="MobiDB-lite"/>
    </source>
</evidence>
<protein>
    <submittedName>
        <fullName evidence="2">Uncharacterized protein</fullName>
    </submittedName>
</protein>
<gene>
    <name evidence="2" type="ORF">SCF082_LOCUS47289</name>
</gene>
<comment type="caution">
    <text evidence="2">The sequence shown here is derived from an EMBL/GenBank/DDBJ whole genome shotgun (WGS) entry which is preliminary data.</text>
</comment>
<name>A0ABP0RLY2_9DINO</name>
<reference evidence="2 3" key="1">
    <citation type="submission" date="2024-02" db="EMBL/GenBank/DDBJ databases">
        <authorList>
            <person name="Chen Y."/>
            <person name="Shah S."/>
            <person name="Dougan E. K."/>
            <person name="Thang M."/>
            <person name="Chan C."/>
        </authorList>
    </citation>
    <scope>NUCLEOTIDE SEQUENCE [LARGE SCALE GENOMIC DNA]</scope>
</reference>
<keyword evidence="3" id="KW-1185">Reference proteome</keyword>
<feature type="region of interest" description="Disordered" evidence="1">
    <location>
        <begin position="452"/>
        <end position="472"/>
    </location>
</feature>
<dbReference type="EMBL" id="CAXAMM010041763">
    <property type="protein sequence ID" value="CAK9101119.1"/>
    <property type="molecule type" value="Genomic_DNA"/>
</dbReference>
<evidence type="ECO:0000313" key="2">
    <source>
        <dbReference type="EMBL" id="CAK9101119.1"/>
    </source>
</evidence>
<evidence type="ECO:0000313" key="3">
    <source>
        <dbReference type="Proteomes" id="UP001642464"/>
    </source>
</evidence>
<organism evidence="2 3">
    <name type="scientific">Durusdinium trenchii</name>
    <dbReference type="NCBI Taxonomy" id="1381693"/>
    <lineage>
        <taxon>Eukaryota</taxon>
        <taxon>Sar</taxon>
        <taxon>Alveolata</taxon>
        <taxon>Dinophyceae</taxon>
        <taxon>Suessiales</taxon>
        <taxon>Symbiodiniaceae</taxon>
        <taxon>Durusdinium</taxon>
    </lineage>
</organism>